<comment type="caution">
    <text evidence="1">The sequence shown here is derived from an EMBL/GenBank/DDBJ whole genome shotgun (WGS) entry which is preliminary data.</text>
</comment>
<proteinExistence type="predicted"/>
<keyword evidence="2" id="KW-1185">Reference proteome</keyword>
<evidence type="ECO:0000313" key="1">
    <source>
        <dbReference type="EMBL" id="KAL2613743.1"/>
    </source>
</evidence>
<protein>
    <submittedName>
        <fullName evidence="1">Uncharacterized protein</fullName>
    </submittedName>
</protein>
<sequence length="90" mass="10958">MKRNGRWDFHGIEHRLIGHKDQLKEALDAMLHRDISKNYQRHEWKTAEYWANFFKDQLMVDSTICMRPIESKPRAKHHPDGPIDLYEDKW</sequence>
<dbReference type="Proteomes" id="UP001605036">
    <property type="component" value="Unassembled WGS sequence"/>
</dbReference>
<accession>A0ABD1XYM1</accession>
<dbReference type="AlphaFoldDB" id="A0ABD1XYM1"/>
<gene>
    <name evidence="1" type="ORF">R1flu_025435</name>
</gene>
<organism evidence="1 2">
    <name type="scientific">Riccia fluitans</name>
    <dbReference type="NCBI Taxonomy" id="41844"/>
    <lineage>
        <taxon>Eukaryota</taxon>
        <taxon>Viridiplantae</taxon>
        <taxon>Streptophyta</taxon>
        <taxon>Embryophyta</taxon>
        <taxon>Marchantiophyta</taxon>
        <taxon>Marchantiopsida</taxon>
        <taxon>Marchantiidae</taxon>
        <taxon>Marchantiales</taxon>
        <taxon>Ricciaceae</taxon>
        <taxon>Riccia</taxon>
    </lineage>
</organism>
<dbReference type="EMBL" id="JBHFFA010000007">
    <property type="protein sequence ID" value="KAL2613743.1"/>
    <property type="molecule type" value="Genomic_DNA"/>
</dbReference>
<name>A0ABD1XYM1_9MARC</name>
<reference evidence="1 2" key="1">
    <citation type="submission" date="2024-09" db="EMBL/GenBank/DDBJ databases">
        <title>Chromosome-scale assembly of Riccia fluitans.</title>
        <authorList>
            <person name="Paukszto L."/>
            <person name="Sawicki J."/>
            <person name="Karawczyk K."/>
            <person name="Piernik-Szablinska J."/>
            <person name="Szczecinska M."/>
            <person name="Mazdziarz M."/>
        </authorList>
    </citation>
    <scope>NUCLEOTIDE SEQUENCE [LARGE SCALE GENOMIC DNA]</scope>
    <source>
        <strain evidence="1">Rf_01</strain>
        <tissue evidence="1">Aerial parts of the thallus</tissue>
    </source>
</reference>
<evidence type="ECO:0000313" key="2">
    <source>
        <dbReference type="Proteomes" id="UP001605036"/>
    </source>
</evidence>